<accession>A0AAJ2DD60</accession>
<comment type="caution">
    <text evidence="2">The sequence shown here is derived from an EMBL/GenBank/DDBJ whole genome shotgun (WGS) entry which is preliminary data.</text>
</comment>
<feature type="signal peptide" evidence="1">
    <location>
        <begin position="1"/>
        <end position="21"/>
    </location>
</feature>
<evidence type="ECO:0000313" key="2">
    <source>
        <dbReference type="EMBL" id="MDQ9128080.1"/>
    </source>
</evidence>
<sequence>MRLPKLALLLSGVMMTLTANAEEPRLYIRSLFDIEYAFCAIKTNGVLGLDNRNSARQGRGFGTSSTAAMLFLENGENEISLELGALGWFDKKATSVSERAQFNPQAGCKLELTAMRGSNNEILSAIEVGIGKDGLPEAKVPADEQKFKTISGPVVKQKILAEQVVRGHKDDEYFNLYKYPSKMEVYRFSRQVKVSGLPEWPWAKAAPYSDTPEQRKGLEQAYLQIWRSMDNKDLATLRKQLKLSLAAWAWSTGETEESIFVDRDMVSDIHNSQFKMIPINWQDYDVQIMNKGRMVRLINKSDPSFSPLAYYTNDDGSMSINFIAPIFSLINGEFVLVI</sequence>
<protein>
    <submittedName>
        <fullName evidence="2">Uncharacterized protein</fullName>
    </submittedName>
</protein>
<name>A0AAJ2DD60_SERFO</name>
<feature type="chain" id="PRO_5042483266" evidence="1">
    <location>
        <begin position="22"/>
        <end position="338"/>
    </location>
</feature>
<keyword evidence="1" id="KW-0732">Signal</keyword>
<dbReference type="Proteomes" id="UP001224622">
    <property type="component" value="Unassembled WGS sequence"/>
</dbReference>
<dbReference type="RefSeq" id="WP_308870803.1">
    <property type="nucleotide sequence ID" value="NZ_JAVGCU010000003.1"/>
</dbReference>
<gene>
    <name evidence="2" type="ORF">RDT67_16775</name>
</gene>
<dbReference type="EMBL" id="JAVIGA010000018">
    <property type="protein sequence ID" value="MDQ9128080.1"/>
    <property type="molecule type" value="Genomic_DNA"/>
</dbReference>
<proteinExistence type="predicted"/>
<organism evidence="2 3">
    <name type="scientific">Serratia fonticola</name>
    <dbReference type="NCBI Taxonomy" id="47917"/>
    <lineage>
        <taxon>Bacteria</taxon>
        <taxon>Pseudomonadati</taxon>
        <taxon>Pseudomonadota</taxon>
        <taxon>Gammaproteobacteria</taxon>
        <taxon>Enterobacterales</taxon>
        <taxon>Yersiniaceae</taxon>
        <taxon>Serratia</taxon>
    </lineage>
</organism>
<evidence type="ECO:0000256" key="1">
    <source>
        <dbReference type="SAM" id="SignalP"/>
    </source>
</evidence>
<dbReference type="AlphaFoldDB" id="A0AAJ2DD60"/>
<reference evidence="2" key="1">
    <citation type="submission" date="2023-08" db="EMBL/GenBank/DDBJ databases">
        <title>The Comparative Genomic Analysis of Yersiniaceae from Polar Regions.</title>
        <authorList>
            <person name="Goncharov A."/>
            <person name="Aslanov B."/>
            <person name="Kolodzhieva V."/>
            <person name="Azarov D."/>
            <person name="Mochov A."/>
            <person name="Lebedeva E."/>
        </authorList>
    </citation>
    <scope>NUCLEOTIDE SEQUENCE</scope>
    <source>
        <strain evidence="2">Vf</strain>
    </source>
</reference>
<evidence type="ECO:0000313" key="3">
    <source>
        <dbReference type="Proteomes" id="UP001224622"/>
    </source>
</evidence>